<evidence type="ECO:0008006" key="4">
    <source>
        <dbReference type="Google" id="ProtNLM"/>
    </source>
</evidence>
<keyword evidence="1" id="KW-0732">Signal</keyword>
<accession>A0A1H3U2E4</accession>
<dbReference type="PROSITE" id="PS51257">
    <property type="entry name" value="PROKAR_LIPOPROTEIN"/>
    <property type="match status" value="1"/>
</dbReference>
<sequence length="229" mass="24140">MKAVQFPRAATFTVMGNRLYFAAALVGLLALSGCAGQPAATAESLATAEATTSAPSDVSWTYWGVQGVSLDWSPIQEARGYQYQYAPAGSDEWVDANTDSWSLDYADRLGGSDVLWGPDSAPAMDVHFRAILSDGQVSDWALIPAIPSASSITPSCLSAFQESSEESTAGGWSETALASTTTRCGDRAEWLTAAAMLPNVLGMTEATTADVQQFLGILCRSYPQGLCLS</sequence>
<gene>
    <name evidence="2" type="ORF">SAMN05216554_0062</name>
</gene>
<protein>
    <recommendedName>
        <fullName evidence="4">Fibronectin type-III domain-containing protein</fullName>
    </recommendedName>
</protein>
<dbReference type="Proteomes" id="UP000198891">
    <property type="component" value="Unassembled WGS sequence"/>
</dbReference>
<feature type="signal peptide" evidence="1">
    <location>
        <begin position="1"/>
        <end position="35"/>
    </location>
</feature>
<keyword evidence="3" id="KW-1185">Reference proteome</keyword>
<proteinExistence type="predicted"/>
<dbReference type="EMBL" id="FNPZ01000010">
    <property type="protein sequence ID" value="SDZ56623.1"/>
    <property type="molecule type" value="Genomic_DNA"/>
</dbReference>
<evidence type="ECO:0000313" key="2">
    <source>
        <dbReference type="EMBL" id="SDZ56623.1"/>
    </source>
</evidence>
<evidence type="ECO:0000313" key="3">
    <source>
        <dbReference type="Proteomes" id="UP000198891"/>
    </source>
</evidence>
<name>A0A1H3U2E4_9MICO</name>
<dbReference type="AlphaFoldDB" id="A0A1H3U2E4"/>
<evidence type="ECO:0000256" key="1">
    <source>
        <dbReference type="SAM" id="SignalP"/>
    </source>
</evidence>
<organism evidence="2 3">
    <name type="scientific">Herbiconiux ginsengi</name>
    <dbReference type="NCBI Taxonomy" id="381665"/>
    <lineage>
        <taxon>Bacteria</taxon>
        <taxon>Bacillati</taxon>
        <taxon>Actinomycetota</taxon>
        <taxon>Actinomycetes</taxon>
        <taxon>Micrococcales</taxon>
        <taxon>Microbacteriaceae</taxon>
        <taxon>Herbiconiux</taxon>
    </lineage>
</organism>
<reference evidence="2 3" key="1">
    <citation type="submission" date="2016-10" db="EMBL/GenBank/DDBJ databases">
        <authorList>
            <person name="de Groot N.N."/>
        </authorList>
    </citation>
    <scope>NUCLEOTIDE SEQUENCE [LARGE SCALE GENOMIC DNA]</scope>
    <source>
        <strain evidence="2 3">CGMCC 4.3491</strain>
    </source>
</reference>
<feature type="chain" id="PRO_5038861389" description="Fibronectin type-III domain-containing protein" evidence="1">
    <location>
        <begin position="36"/>
        <end position="229"/>
    </location>
</feature>